<dbReference type="InterPro" id="IPR003644">
    <property type="entry name" value="Calx_beta"/>
</dbReference>
<dbReference type="PANTHER" id="PTHR46682:SF1">
    <property type="entry name" value="ADHESION G-PROTEIN COUPLED RECEPTOR V1"/>
    <property type="match status" value="1"/>
</dbReference>
<evidence type="ECO:0000256" key="3">
    <source>
        <dbReference type="ARBA" id="ARBA00022837"/>
    </source>
</evidence>
<name>A0ABS4QZ08_9HYPH</name>
<organism evidence="5 6">
    <name type="scientific">Sinorhizobium kostiense</name>
    <dbReference type="NCBI Taxonomy" id="76747"/>
    <lineage>
        <taxon>Bacteria</taxon>
        <taxon>Pseudomonadati</taxon>
        <taxon>Pseudomonadota</taxon>
        <taxon>Alphaproteobacteria</taxon>
        <taxon>Hyphomicrobiales</taxon>
        <taxon>Rhizobiaceae</taxon>
        <taxon>Sinorhizobium/Ensifer group</taxon>
        <taxon>Sinorhizobium</taxon>
    </lineage>
</organism>
<dbReference type="PANTHER" id="PTHR46682">
    <property type="entry name" value="ADHESION G-PROTEIN COUPLED RECEPTOR V1"/>
    <property type="match status" value="1"/>
</dbReference>
<keyword evidence="2" id="KW-0677">Repeat</keyword>
<dbReference type="Pfam" id="PF03160">
    <property type="entry name" value="Calx-beta"/>
    <property type="match status" value="1"/>
</dbReference>
<evidence type="ECO:0000256" key="2">
    <source>
        <dbReference type="ARBA" id="ARBA00022737"/>
    </source>
</evidence>
<sequence>MPRPPSSTTPTFSISALDAVNPEGDTGTTLFTFTVTRTSSKGGARVNYSVTGAQADDFSGSFFPSGTIFFRNGETSINLTIPVSGDMLAELDESFAVTLSNPVGGTALRLARYKTTTSPSNVSASSPSALQ</sequence>
<dbReference type="InterPro" id="IPR038081">
    <property type="entry name" value="CalX-like_sf"/>
</dbReference>
<dbReference type="InterPro" id="IPR026919">
    <property type="entry name" value="ADGRV1"/>
</dbReference>
<keyword evidence="6" id="KW-1185">Reference proteome</keyword>
<dbReference type="RefSeq" id="WP_209601492.1">
    <property type="nucleotide sequence ID" value="NZ_JAGILA010000002.1"/>
</dbReference>
<reference evidence="5 6" key="1">
    <citation type="submission" date="2021-03" db="EMBL/GenBank/DDBJ databases">
        <title>Genomic Encyclopedia of Type Strains, Phase IV (KMG-IV): sequencing the most valuable type-strain genomes for metagenomic binning, comparative biology and taxonomic classification.</title>
        <authorList>
            <person name="Goeker M."/>
        </authorList>
    </citation>
    <scope>NUCLEOTIDE SEQUENCE [LARGE SCALE GENOMIC DNA]</scope>
    <source>
        <strain evidence="5 6">DSM 13372</strain>
    </source>
</reference>
<evidence type="ECO:0000256" key="1">
    <source>
        <dbReference type="ARBA" id="ARBA00022729"/>
    </source>
</evidence>
<evidence type="ECO:0000313" key="5">
    <source>
        <dbReference type="EMBL" id="MBP2235260.1"/>
    </source>
</evidence>
<comment type="caution">
    <text evidence="5">The sequence shown here is derived from an EMBL/GenBank/DDBJ whole genome shotgun (WGS) entry which is preliminary data.</text>
</comment>
<dbReference type="Proteomes" id="UP000730739">
    <property type="component" value="Unassembled WGS sequence"/>
</dbReference>
<evidence type="ECO:0000313" key="6">
    <source>
        <dbReference type="Proteomes" id="UP000730739"/>
    </source>
</evidence>
<feature type="domain" description="Calx-beta" evidence="4">
    <location>
        <begin position="28"/>
        <end position="108"/>
    </location>
</feature>
<keyword evidence="3" id="KW-0106">Calcium</keyword>
<gene>
    <name evidence="5" type="ORF">J2Z31_001752</name>
</gene>
<accession>A0ABS4QZ08</accession>
<dbReference type="SUPFAM" id="SSF141072">
    <property type="entry name" value="CalX-like"/>
    <property type="match status" value="1"/>
</dbReference>
<evidence type="ECO:0000259" key="4">
    <source>
        <dbReference type="Pfam" id="PF03160"/>
    </source>
</evidence>
<dbReference type="EMBL" id="JAGILA010000002">
    <property type="protein sequence ID" value="MBP2235260.1"/>
    <property type="molecule type" value="Genomic_DNA"/>
</dbReference>
<protein>
    <recommendedName>
        <fullName evidence="4">Calx-beta domain-containing protein</fullName>
    </recommendedName>
</protein>
<proteinExistence type="predicted"/>
<keyword evidence="1" id="KW-0732">Signal</keyword>
<dbReference type="Gene3D" id="2.60.40.2030">
    <property type="match status" value="1"/>
</dbReference>